<dbReference type="InterPro" id="IPR029058">
    <property type="entry name" value="AB_hydrolase_fold"/>
</dbReference>
<dbReference type="Gene3D" id="3.40.50.1820">
    <property type="entry name" value="alpha/beta hydrolase"/>
    <property type="match status" value="1"/>
</dbReference>
<proteinExistence type="predicted"/>
<name>A0A6J5EZ94_9BURK</name>
<dbReference type="Proteomes" id="UP000494329">
    <property type="component" value="Unassembled WGS sequence"/>
</dbReference>
<evidence type="ECO:0008006" key="3">
    <source>
        <dbReference type="Google" id="ProtNLM"/>
    </source>
</evidence>
<dbReference type="RefSeq" id="WP_175115167.1">
    <property type="nucleotide sequence ID" value="NZ_CADIKF010000081.1"/>
</dbReference>
<dbReference type="AlphaFoldDB" id="A0A6J5EZ94"/>
<evidence type="ECO:0000313" key="2">
    <source>
        <dbReference type="Proteomes" id="UP000494329"/>
    </source>
</evidence>
<keyword evidence="2" id="KW-1185">Reference proteome</keyword>
<accession>A0A6J5EZ94</accession>
<dbReference type="SUPFAM" id="SSF53474">
    <property type="entry name" value="alpha/beta-Hydrolases"/>
    <property type="match status" value="1"/>
</dbReference>
<protein>
    <recommendedName>
        <fullName evidence="3">AB hydrolase-1 domain-containing protein</fullName>
    </recommendedName>
</protein>
<dbReference type="EMBL" id="CADIKF010000081">
    <property type="protein sequence ID" value="CAB3771473.1"/>
    <property type="molecule type" value="Genomic_DNA"/>
</dbReference>
<evidence type="ECO:0000313" key="1">
    <source>
        <dbReference type="EMBL" id="CAB3771473.1"/>
    </source>
</evidence>
<reference evidence="1 2" key="1">
    <citation type="submission" date="2020-04" db="EMBL/GenBank/DDBJ databases">
        <authorList>
            <person name="De Canck E."/>
        </authorList>
    </citation>
    <scope>NUCLEOTIDE SEQUENCE [LARGE SCALE GENOMIC DNA]</scope>
    <source>
        <strain evidence="1 2">LMG 29739</strain>
    </source>
</reference>
<sequence length="79" mass="8671">MSHAATLGPLLKAADVDPLLLWGTHDVTAADPQAFSDQLHAQGVRHRFNFVANAGHWAQFEAADEVNRCVLDYLCGQNR</sequence>
<gene>
    <name evidence="1" type="ORF">LMG29739_06042</name>
</gene>
<organism evidence="1 2">
    <name type="scientific">Paraburkholderia solisilvae</name>
    <dbReference type="NCBI Taxonomy" id="624376"/>
    <lineage>
        <taxon>Bacteria</taxon>
        <taxon>Pseudomonadati</taxon>
        <taxon>Pseudomonadota</taxon>
        <taxon>Betaproteobacteria</taxon>
        <taxon>Burkholderiales</taxon>
        <taxon>Burkholderiaceae</taxon>
        <taxon>Paraburkholderia</taxon>
    </lineage>
</organism>